<dbReference type="OrthoDB" id="7325338at2"/>
<comment type="caution">
    <text evidence="1">The sequence shown here is derived from an EMBL/GenBank/DDBJ whole genome shotgun (WGS) entry which is preliminary data.</text>
</comment>
<proteinExistence type="predicted"/>
<dbReference type="RefSeq" id="WP_147150354.1">
    <property type="nucleotide sequence ID" value="NZ_BKAJ01000061.1"/>
</dbReference>
<evidence type="ECO:0000313" key="2">
    <source>
        <dbReference type="Proteomes" id="UP000321058"/>
    </source>
</evidence>
<gene>
    <name evidence="1" type="ORF">RSO01_34500</name>
</gene>
<name>A0A512NBH5_9HYPH</name>
<organism evidence="1 2">
    <name type="scientific">Reyranella soli</name>
    <dbReference type="NCBI Taxonomy" id="1230389"/>
    <lineage>
        <taxon>Bacteria</taxon>
        <taxon>Pseudomonadati</taxon>
        <taxon>Pseudomonadota</taxon>
        <taxon>Alphaproteobacteria</taxon>
        <taxon>Hyphomicrobiales</taxon>
        <taxon>Reyranellaceae</taxon>
        <taxon>Reyranella</taxon>
    </lineage>
</organism>
<sequence length="330" mass="36042">MALREACLGWLPFGGFLAWLADPLARWWLLRSGSPLVDDISAIARTLGRPGVWLLHGAYAFGCTALADDGPDGPVLRRTLDWPFPGLGRLVEVVRQRGPAGDFLNVTWPGFAGVLTAVAPGRFAASINQAPMRRRTRVGWLLWLDYALNAVQAFCSSGRPPPEHVLRVAFETCATFDEACRFLQTTPVARPVLFLLTGCASGERLLIEHDGERARLYADRTVVANAWREQSDDWRPRVCGEGTPVENNRRRVAAMAAFTDVHPQDLEWAVPPVVNAFTRLVVEMGAASGRLVVAGWEADGRATAVTQVHALPDREPPARSCGARTSRSAS</sequence>
<reference evidence="1 2" key="1">
    <citation type="submission" date="2019-07" db="EMBL/GenBank/DDBJ databases">
        <title>Whole genome shotgun sequence of Reyranella soli NBRC 108950.</title>
        <authorList>
            <person name="Hosoyama A."/>
            <person name="Uohara A."/>
            <person name="Ohji S."/>
            <person name="Ichikawa N."/>
        </authorList>
    </citation>
    <scope>NUCLEOTIDE SEQUENCE [LARGE SCALE GENOMIC DNA]</scope>
    <source>
        <strain evidence="1 2">NBRC 108950</strain>
    </source>
</reference>
<evidence type="ECO:0000313" key="1">
    <source>
        <dbReference type="EMBL" id="GEP56284.1"/>
    </source>
</evidence>
<accession>A0A512NBH5</accession>
<dbReference type="PANTHER" id="PTHR28583">
    <property type="entry name" value="ACID AMIDASE"/>
    <property type="match status" value="1"/>
</dbReference>
<dbReference type="EMBL" id="BKAJ01000061">
    <property type="protein sequence ID" value="GEP56284.1"/>
    <property type="molecule type" value="Genomic_DNA"/>
</dbReference>
<dbReference type="Proteomes" id="UP000321058">
    <property type="component" value="Unassembled WGS sequence"/>
</dbReference>
<keyword evidence="2" id="KW-1185">Reference proteome</keyword>
<dbReference type="GO" id="GO:0016810">
    <property type="term" value="F:hydrolase activity, acting on carbon-nitrogen (but not peptide) bonds"/>
    <property type="evidence" value="ECO:0007669"/>
    <property type="project" value="TreeGrafter"/>
</dbReference>
<dbReference type="AlphaFoldDB" id="A0A512NBH5"/>
<dbReference type="PANTHER" id="PTHR28583:SF1">
    <property type="entry name" value="ACID CERAMIDASE"/>
    <property type="match status" value="1"/>
</dbReference>
<protein>
    <submittedName>
        <fullName evidence="1">Uncharacterized protein</fullName>
    </submittedName>
</protein>
<dbReference type="Gene3D" id="3.60.60.10">
    <property type="entry name" value="Penicillin V Acylase, Chain A"/>
    <property type="match status" value="1"/>
</dbReference>